<evidence type="ECO:0000256" key="7">
    <source>
        <dbReference type="ARBA" id="ARBA00054385"/>
    </source>
</evidence>
<dbReference type="PANTHER" id="PTHR45679">
    <property type="entry name" value="ER DEGRADATION-ENHANCING ALPHA-MANNOSIDASE-LIKE PROTEIN 2"/>
    <property type="match status" value="1"/>
</dbReference>
<feature type="active site" evidence="8">
    <location>
        <position position="254"/>
    </location>
</feature>
<evidence type="ECO:0000256" key="6">
    <source>
        <dbReference type="ARBA" id="ARBA00023180"/>
    </source>
</evidence>
<evidence type="ECO:0000256" key="11">
    <source>
        <dbReference type="SAM" id="Coils"/>
    </source>
</evidence>
<comment type="cofactor">
    <cofactor evidence="9">
        <name>Ca(2+)</name>
        <dbReference type="ChEBI" id="CHEBI:29108"/>
    </cofactor>
</comment>
<keyword evidence="10" id="KW-0326">Glycosidase</keyword>
<dbReference type="InterPro" id="IPR012341">
    <property type="entry name" value="6hp_glycosidase-like_sf"/>
</dbReference>
<evidence type="ECO:0000313" key="15">
    <source>
        <dbReference type="EMBL" id="KAL0839752.1"/>
    </source>
</evidence>
<feature type="binding site" evidence="9">
    <location>
        <position position="471"/>
    </location>
    <ligand>
        <name>Ca(2+)</name>
        <dbReference type="ChEBI" id="CHEBI:29108"/>
    </ligand>
</feature>
<keyword evidence="13" id="KW-0732">Signal</keyword>
<keyword evidence="3" id="KW-0547">Nucleotide-binding</keyword>
<dbReference type="GO" id="GO:0005524">
    <property type="term" value="F:ATP binding"/>
    <property type="evidence" value="ECO:0007669"/>
    <property type="project" value="UniProtKB-KW"/>
</dbReference>
<feature type="active site" description="Proton donor" evidence="8">
    <location>
        <position position="347"/>
    </location>
</feature>
<evidence type="ECO:0000256" key="13">
    <source>
        <dbReference type="SAM" id="SignalP"/>
    </source>
</evidence>
<feature type="coiled-coil region" evidence="11">
    <location>
        <begin position="1323"/>
        <end position="1350"/>
    </location>
</feature>
<dbReference type="CDD" id="cd14080">
    <property type="entry name" value="STKc_TSSK-like"/>
    <property type="match status" value="2"/>
</dbReference>
<evidence type="ECO:0000256" key="3">
    <source>
        <dbReference type="ARBA" id="ARBA00022741"/>
    </source>
</evidence>
<evidence type="ECO:0000256" key="9">
    <source>
        <dbReference type="PIRSR" id="PIRSR601382-2"/>
    </source>
</evidence>
<dbReference type="GO" id="GO:0005783">
    <property type="term" value="C:endoplasmic reticulum"/>
    <property type="evidence" value="ECO:0007669"/>
    <property type="project" value="UniProtKB-SubCell"/>
</dbReference>
<feature type="active site" evidence="8">
    <location>
        <position position="368"/>
    </location>
</feature>
<evidence type="ECO:0000256" key="12">
    <source>
        <dbReference type="SAM" id="MobiDB-lite"/>
    </source>
</evidence>
<dbReference type="GO" id="GO:1904154">
    <property type="term" value="P:positive regulation of retrograde protein transport, ER to cytosol"/>
    <property type="evidence" value="ECO:0007669"/>
    <property type="project" value="UniProtKB-ARBA"/>
</dbReference>
<dbReference type="InterPro" id="IPR000719">
    <property type="entry name" value="Prot_kinase_dom"/>
</dbReference>
<feature type="region of interest" description="Disordered" evidence="12">
    <location>
        <begin position="636"/>
        <end position="655"/>
    </location>
</feature>
<dbReference type="Proteomes" id="UP001549921">
    <property type="component" value="Unassembled WGS sequence"/>
</dbReference>
<evidence type="ECO:0000259" key="14">
    <source>
        <dbReference type="PROSITE" id="PS50011"/>
    </source>
</evidence>
<dbReference type="SMART" id="SM00220">
    <property type="entry name" value="S_TKc"/>
    <property type="match status" value="2"/>
</dbReference>
<comment type="function">
    <text evidence="7">Involved in the endoplasmic reticulum-associated degradation (ERAD) pathway that targets misfolded glycoproteins for degradation in an N-glycan-dependent manner. May initiate ERAD by promoting the first mannose trimming step of ERAD substrates, from Man9GlcNAc2 to Man8GlcNAc2. Seems to recognize and bind to exposed hydrophobic regions in target proteins.</text>
</comment>
<feature type="active site" description="Proton donor" evidence="8">
    <location>
        <position position="113"/>
    </location>
</feature>
<dbReference type="InterPro" id="IPR044674">
    <property type="entry name" value="EDEM1/2/3"/>
</dbReference>
<name>A0ABD0TBQ2_LOXSC</name>
<comment type="caution">
    <text evidence="15">The sequence shown here is derived from an EMBL/GenBank/DDBJ whole genome shotgun (WGS) entry which is preliminary data.</text>
</comment>
<evidence type="ECO:0000256" key="4">
    <source>
        <dbReference type="ARBA" id="ARBA00022824"/>
    </source>
</evidence>
<dbReference type="InterPro" id="IPR008271">
    <property type="entry name" value="Ser/Thr_kinase_AS"/>
</dbReference>
<feature type="domain" description="Protein kinase" evidence="14">
    <location>
        <begin position="1041"/>
        <end position="1306"/>
    </location>
</feature>
<organism evidence="15 16">
    <name type="scientific">Loxostege sticticalis</name>
    <name type="common">Beet webworm moth</name>
    <dbReference type="NCBI Taxonomy" id="481309"/>
    <lineage>
        <taxon>Eukaryota</taxon>
        <taxon>Metazoa</taxon>
        <taxon>Ecdysozoa</taxon>
        <taxon>Arthropoda</taxon>
        <taxon>Hexapoda</taxon>
        <taxon>Insecta</taxon>
        <taxon>Pterygota</taxon>
        <taxon>Neoptera</taxon>
        <taxon>Endopterygota</taxon>
        <taxon>Lepidoptera</taxon>
        <taxon>Glossata</taxon>
        <taxon>Ditrysia</taxon>
        <taxon>Pyraloidea</taxon>
        <taxon>Crambidae</taxon>
        <taxon>Pyraustinae</taxon>
        <taxon>Loxostege</taxon>
    </lineage>
</organism>
<dbReference type="EC" id="3.2.1.-" evidence="10"/>
<dbReference type="SUPFAM" id="SSF48225">
    <property type="entry name" value="Seven-hairpin glycosidases"/>
    <property type="match status" value="1"/>
</dbReference>
<evidence type="ECO:0000256" key="10">
    <source>
        <dbReference type="RuleBase" id="RU361193"/>
    </source>
</evidence>
<comment type="similarity">
    <text evidence="2 10">Belongs to the glycosyl hydrolase 47 family.</text>
</comment>
<dbReference type="PROSITE" id="PS00108">
    <property type="entry name" value="PROTEIN_KINASE_ST"/>
    <property type="match status" value="2"/>
</dbReference>
<keyword evidence="5" id="KW-0067">ATP-binding</keyword>
<dbReference type="SUPFAM" id="SSF56112">
    <property type="entry name" value="Protein kinase-like (PK-like)"/>
    <property type="match status" value="2"/>
</dbReference>
<dbReference type="InterPro" id="IPR001382">
    <property type="entry name" value="Glyco_hydro_47"/>
</dbReference>
<dbReference type="PRINTS" id="PR00747">
    <property type="entry name" value="GLYHDRLASE47"/>
</dbReference>
<sequence>MLKSYIYLFLVFCCDTGLTLREYSKEDILRLREEVRDMFQHAYDSYLRYAYPYDELRPLSCDGVDTWGSYSLTLIDALDTLAIMGNYTEFNRVVDIVLQKQNFDTDINVSVFETNIRIIGGLLSAHLLSYKTGTKLEPGWPCNGPLLRLAEDVAQRLIAAFDTTTGMPYGTINLRSGVPPGETSVTCTAGVGTFIIEFGTLSRLTGDPLYEEVAYNALKALYHHRSPIGLVGNHIDVMTGRWTAQDAGIGGGVDSYYEYLVKGAILLEKPELMSMFLEARQSIDKYLRKDDWFVWATMLRGHVTLPVFQSLESYYPGLLSLIGESDTAMRIIHNYHSIWKQYGFTPEVYNLGTGEASTSRESYPLRPELIESIMYLYRDTRDPILLQMGEDILRSIQHSARTNCGYATIKDVRDHRKEDRMESFFLAETTKYLYLLFDPDNFIHNPGVRGTVIDTPNGECIVDVGGYIFNTEAHPIDPTMLYCCHEARQGINISEVHRIYQILEEEDNIKFMTLIEASESKNNTGKPEIKNITDEVIEETNNVTTEGILVDTKIDQNQVLIKTETRTGYVNIDGTEREKLKNESSLTDIVKERISKYYNSSNLDAKGEENSEIEADKSSSEKGKVPEKNVEVDDIIVAQKPQEPENERLQPPSATRAKEAYKLLPKAIQEFLNNDWKTKPKCEPQRILERIRKENRYPDHIDVDAYELLLTPAPSFLQRISLAGKDETHKSVLACKIIETSKAPKDFVVKFLPREIDVLIRLNHPHLVHTHSIFQRKTKYYIFMRYTENGDLLGYILKNGCVSENQSRVWFRQLALGIQYLHELEITHRDIKCENILLTANFNVKLSDFGFTRSCVDEDDQPILSDTYCGSMSYAAPEILRGKPYLPKPTDLWSLGVVLFVMLNKSMPYDDTRMRKLYEQQMGKKYRFRSRVASILTLECKTIVKHLLEPDPGLRHTATQVLGSEWIAMDSRLTTLNAVEAAALRKAKEERRKLSDLSKNPTKRQGDIYEGPNRDSVFRFHVEDDLKLTGSEQLTLATRGYKMIKKINEGSYAKVYLSEYRNPNKNDKLSVLACKVIDTNTAPKDFVKKFLPREIEMLIKLNHPHLVHTHSIFQRRYKYFIFMRFMEHGDLLEHILQKGAVPEDQARIWVRQLALAIQYMHELEIAHRDIKCENVLLTANQNAKLSDFGFARVCVDKKMKDIHSETFCGSLSYTAPEILQGAPYYPKPTDVWSLGIVLYVMLNRAMPFEDKHIKQLYQAQINRNWKFRSRYIDIISENCKRLVTLMLDPNHQNRIKIDQIIHSEWIAMDSRLLEWTPQETLAYKKAREEKNLLQRKSELAQQENKQEKDLAVLPDTSLLKNAIDVHNSSSSW</sequence>
<evidence type="ECO:0000256" key="1">
    <source>
        <dbReference type="ARBA" id="ARBA00004240"/>
    </source>
</evidence>
<feature type="chain" id="PRO_5044885810" description="alpha-1,2-Mannosidase" evidence="13">
    <location>
        <begin position="22"/>
        <end position="1372"/>
    </location>
</feature>
<dbReference type="FunFam" id="1.10.510.10:FF:000571">
    <property type="entry name" value="Maternal embryonic leucine zipper kinase"/>
    <property type="match status" value="1"/>
</dbReference>
<comment type="subcellular location">
    <subcellularLocation>
        <location evidence="1">Endoplasmic reticulum</location>
    </subcellularLocation>
</comment>
<feature type="compositionally biased region" description="Basic and acidic residues" evidence="12">
    <location>
        <begin position="605"/>
        <end position="630"/>
    </location>
</feature>
<dbReference type="Pfam" id="PF01532">
    <property type="entry name" value="Glyco_hydro_47"/>
    <property type="match status" value="1"/>
</dbReference>
<dbReference type="EMBL" id="JBEDNZ010000008">
    <property type="protein sequence ID" value="KAL0839752.1"/>
    <property type="molecule type" value="Genomic_DNA"/>
</dbReference>
<dbReference type="FunFam" id="1.10.510.10:FF:000658">
    <property type="entry name" value="Protein CBG12184"/>
    <property type="match status" value="1"/>
</dbReference>
<feature type="signal peptide" evidence="13">
    <location>
        <begin position="1"/>
        <end position="21"/>
    </location>
</feature>
<keyword evidence="10" id="KW-0378">Hydrolase</keyword>
<keyword evidence="9" id="KW-0106">Calcium</keyword>
<reference evidence="15 16" key="1">
    <citation type="submission" date="2024-06" db="EMBL/GenBank/DDBJ databases">
        <title>A chromosome-level genome assembly of beet webworm, Loxostege sticticalis.</title>
        <authorList>
            <person name="Zhang Y."/>
        </authorList>
    </citation>
    <scope>NUCLEOTIDE SEQUENCE [LARGE SCALE GENOMIC DNA]</scope>
    <source>
        <strain evidence="15">AQ028</strain>
        <tissue evidence="15">Male pupae</tissue>
    </source>
</reference>
<keyword evidence="9" id="KW-0479">Metal-binding</keyword>
<evidence type="ECO:0000256" key="8">
    <source>
        <dbReference type="PIRSR" id="PIRSR601382-1"/>
    </source>
</evidence>
<dbReference type="PANTHER" id="PTHR45679:SF6">
    <property type="entry name" value="ER DEGRADATION-ENHANCING ALPHA-MANNOSIDASE-LIKE PROTEIN 2"/>
    <property type="match status" value="1"/>
</dbReference>
<accession>A0ABD0TBQ2</accession>
<dbReference type="GO" id="GO:0016798">
    <property type="term" value="F:hydrolase activity, acting on glycosyl bonds"/>
    <property type="evidence" value="ECO:0007669"/>
    <property type="project" value="UniProtKB-KW"/>
</dbReference>
<keyword evidence="6" id="KW-0325">Glycoprotein</keyword>
<keyword evidence="11" id="KW-0175">Coiled coil</keyword>
<dbReference type="InterPro" id="IPR036026">
    <property type="entry name" value="Seven-hairpin_glycosidases"/>
</dbReference>
<dbReference type="Gene3D" id="1.10.510.10">
    <property type="entry name" value="Transferase(Phosphotransferase) domain 1"/>
    <property type="match status" value="2"/>
</dbReference>
<feature type="domain" description="Protein kinase" evidence="14">
    <location>
        <begin position="706"/>
        <end position="967"/>
    </location>
</feature>
<gene>
    <name evidence="15" type="ORF">ABMA28_016393</name>
</gene>
<evidence type="ECO:0000256" key="2">
    <source>
        <dbReference type="ARBA" id="ARBA00007658"/>
    </source>
</evidence>
<feature type="region of interest" description="Disordered" evidence="12">
    <location>
        <begin position="604"/>
        <end position="630"/>
    </location>
</feature>
<dbReference type="InterPro" id="IPR011009">
    <property type="entry name" value="Kinase-like_dom_sf"/>
</dbReference>
<protein>
    <recommendedName>
        <fullName evidence="10">alpha-1,2-Mannosidase</fullName>
        <ecNumber evidence="10">3.2.1.-</ecNumber>
    </recommendedName>
</protein>
<proteinExistence type="inferred from homology"/>
<dbReference type="Pfam" id="PF00069">
    <property type="entry name" value="Pkinase"/>
    <property type="match status" value="2"/>
</dbReference>
<keyword evidence="4" id="KW-0256">Endoplasmic reticulum</keyword>
<evidence type="ECO:0000256" key="5">
    <source>
        <dbReference type="ARBA" id="ARBA00022840"/>
    </source>
</evidence>
<dbReference type="PROSITE" id="PS50011">
    <property type="entry name" value="PROTEIN_KINASE_DOM"/>
    <property type="match status" value="2"/>
</dbReference>
<dbReference type="Gene3D" id="1.50.10.10">
    <property type="match status" value="1"/>
</dbReference>
<dbReference type="FunFam" id="1.50.10.10:FF:000015">
    <property type="entry name" value="alpha-1,2-Mannosidase"/>
    <property type="match status" value="1"/>
</dbReference>
<evidence type="ECO:0000313" key="16">
    <source>
        <dbReference type="Proteomes" id="UP001549921"/>
    </source>
</evidence>